<feature type="compositionally biased region" description="Basic and acidic residues" evidence="2">
    <location>
        <begin position="1"/>
        <end position="10"/>
    </location>
</feature>
<evidence type="ECO:0000259" key="3">
    <source>
        <dbReference type="PROSITE" id="PS50211"/>
    </source>
</evidence>
<dbReference type="EMBL" id="JH687557">
    <property type="protein sequence ID" value="EIN04033.1"/>
    <property type="molecule type" value="Genomic_DNA"/>
</dbReference>
<organism evidence="4 5">
    <name type="scientific">Punctularia strigosozonata (strain HHB-11173)</name>
    <name type="common">White-rot fungus</name>
    <dbReference type="NCBI Taxonomy" id="741275"/>
    <lineage>
        <taxon>Eukaryota</taxon>
        <taxon>Fungi</taxon>
        <taxon>Dikarya</taxon>
        <taxon>Basidiomycota</taxon>
        <taxon>Agaricomycotina</taxon>
        <taxon>Agaricomycetes</taxon>
        <taxon>Corticiales</taxon>
        <taxon>Punctulariaceae</taxon>
        <taxon>Punctularia</taxon>
    </lineage>
</organism>
<reference evidence="5" key="1">
    <citation type="journal article" date="2012" name="Science">
        <title>The Paleozoic origin of enzymatic lignin decomposition reconstructed from 31 fungal genomes.</title>
        <authorList>
            <person name="Floudas D."/>
            <person name="Binder M."/>
            <person name="Riley R."/>
            <person name="Barry K."/>
            <person name="Blanchette R.A."/>
            <person name="Henrissat B."/>
            <person name="Martinez A.T."/>
            <person name="Otillar R."/>
            <person name="Spatafora J.W."/>
            <person name="Yadav J.S."/>
            <person name="Aerts A."/>
            <person name="Benoit I."/>
            <person name="Boyd A."/>
            <person name="Carlson A."/>
            <person name="Copeland A."/>
            <person name="Coutinho P.M."/>
            <person name="de Vries R.P."/>
            <person name="Ferreira P."/>
            <person name="Findley K."/>
            <person name="Foster B."/>
            <person name="Gaskell J."/>
            <person name="Glotzer D."/>
            <person name="Gorecki P."/>
            <person name="Heitman J."/>
            <person name="Hesse C."/>
            <person name="Hori C."/>
            <person name="Igarashi K."/>
            <person name="Jurgens J.A."/>
            <person name="Kallen N."/>
            <person name="Kersten P."/>
            <person name="Kohler A."/>
            <person name="Kuees U."/>
            <person name="Kumar T.K.A."/>
            <person name="Kuo A."/>
            <person name="LaButti K."/>
            <person name="Larrondo L.F."/>
            <person name="Lindquist E."/>
            <person name="Ling A."/>
            <person name="Lombard V."/>
            <person name="Lucas S."/>
            <person name="Lundell T."/>
            <person name="Martin R."/>
            <person name="McLaughlin D.J."/>
            <person name="Morgenstern I."/>
            <person name="Morin E."/>
            <person name="Murat C."/>
            <person name="Nagy L.G."/>
            <person name="Nolan M."/>
            <person name="Ohm R.A."/>
            <person name="Patyshakuliyeva A."/>
            <person name="Rokas A."/>
            <person name="Ruiz-Duenas F.J."/>
            <person name="Sabat G."/>
            <person name="Salamov A."/>
            <person name="Samejima M."/>
            <person name="Schmutz J."/>
            <person name="Slot J.C."/>
            <person name="St John F."/>
            <person name="Stenlid J."/>
            <person name="Sun H."/>
            <person name="Sun S."/>
            <person name="Syed K."/>
            <person name="Tsang A."/>
            <person name="Wiebenga A."/>
            <person name="Young D."/>
            <person name="Pisabarro A."/>
            <person name="Eastwood D.C."/>
            <person name="Martin F."/>
            <person name="Cullen D."/>
            <person name="Grigoriev I.V."/>
            <person name="Hibbett D.S."/>
        </authorList>
    </citation>
    <scope>NUCLEOTIDE SEQUENCE [LARGE SCALE GENOMIC DNA]</scope>
    <source>
        <strain evidence="5">HHB-11173 SS5</strain>
    </source>
</reference>
<accession>R7S1D3</accession>
<evidence type="ECO:0000313" key="5">
    <source>
        <dbReference type="Proteomes" id="UP000054196"/>
    </source>
</evidence>
<feature type="compositionally biased region" description="Low complexity" evidence="2">
    <location>
        <begin position="476"/>
        <end position="534"/>
    </location>
</feature>
<comment type="similarity">
    <text evidence="1">Belongs to the DENND6 family.</text>
</comment>
<dbReference type="GO" id="GO:0055037">
    <property type="term" value="C:recycling endosome"/>
    <property type="evidence" value="ECO:0007669"/>
    <property type="project" value="TreeGrafter"/>
</dbReference>
<feature type="compositionally biased region" description="Polar residues" evidence="2">
    <location>
        <begin position="16"/>
        <end position="28"/>
    </location>
</feature>
<dbReference type="PANTHER" id="PTHR13677:SF0">
    <property type="entry name" value="LD41638P"/>
    <property type="match status" value="1"/>
</dbReference>
<dbReference type="KEGG" id="psq:PUNSTDRAFT_139075"/>
<dbReference type="eggNOG" id="KOG2432">
    <property type="taxonomic scope" value="Eukaryota"/>
</dbReference>
<dbReference type="GeneID" id="18880230"/>
<dbReference type="HOGENOM" id="CLU_017013_0_0_1"/>
<dbReference type="InterPro" id="IPR037516">
    <property type="entry name" value="Tripartite_DENN"/>
</dbReference>
<dbReference type="Proteomes" id="UP000054196">
    <property type="component" value="Unassembled WGS sequence"/>
</dbReference>
<feature type="region of interest" description="Disordered" evidence="2">
    <location>
        <begin position="473"/>
        <end position="540"/>
    </location>
</feature>
<sequence>MTRKSGHPEEVDIGSLTISRAGQQHVVESSSSSDVEQAIRQENISAGDIGIPHQPSRIRPKAKTMPDVTTNQPYAAPSILGFAMEPEKVQKMQRWIIGLVVVNFDLDLGPVIHSIYPDLAFSKETNQNIAFSSFPDSLQFAEGVMDHSFRIRDSGTRSGPADIDGFIYGFSHFTQHRDSSSKRGYLQRSFVLLTQHAYPALFSHISAKLGSLHNSHGEAMLEAACHNIASWSDPTAGSTVELGFLGSVLRVQLPQDLDEPQLSQIASDMGEHYIPASLAPASPAILAQLDAALSHLWSIWECLVLCEPLLIYAPSPSMTSQVVWWLRDLLRPIPSATDFRPYFTIHDDEYPALVNPRIRPKSGLLLGVTNPFVSTECSHWPHVLSLGRESSGRADGAGHVAGPAPGWTTKTHKRYISKDRALLKRMENARGHAVAEAELSHLIRRHFSSRTTSLLAPLNRYLNTLLPSAPSSLAVTSITPSPSPSPSLTSLSSLSAPGPSPSLMSLPNSSTLSASHPPPHSSSSSHSSRQVPPDSFKKPTARLKPFSQTAFLASLKAGGAALPFKSAAKQKEFYQRWLKTPAFGMWLARQEEVVGRVFGG</sequence>
<evidence type="ECO:0000313" key="4">
    <source>
        <dbReference type="EMBL" id="EIN04033.1"/>
    </source>
</evidence>
<dbReference type="OMA" id="EANLEHW"/>
<evidence type="ECO:0000256" key="2">
    <source>
        <dbReference type="SAM" id="MobiDB-lite"/>
    </source>
</evidence>
<dbReference type="OrthoDB" id="10265409at2759"/>
<keyword evidence="5" id="KW-1185">Reference proteome</keyword>
<dbReference type="RefSeq" id="XP_007388822.1">
    <property type="nucleotide sequence ID" value="XM_007388760.1"/>
</dbReference>
<dbReference type="PANTHER" id="PTHR13677">
    <property type="entry name" value="LD41638P"/>
    <property type="match status" value="1"/>
</dbReference>
<proteinExistence type="inferred from homology"/>
<feature type="domain" description="UDENN" evidence="3">
    <location>
        <begin position="97"/>
        <end position="588"/>
    </location>
</feature>
<name>R7S1D3_PUNST</name>
<evidence type="ECO:0000256" key="1">
    <source>
        <dbReference type="ARBA" id="ARBA00007159"/>
    </source>
</evidence>
<gene>
    <name evidence="4" type="ORF">PUNSTDRAFT_139075</name>
</gene>
<feature type="region of interest" description="Disordered" evidence="2">
    <location>
        <begin position="1"/>
        <end position="70"/>
    </location>
</feature>
<dbReference type="AlphaFoldDB" id="R7S1D3"/>
<protein>
    <submittedName>
        <fullName evidence="4">DUF1630-domain-containing protein</fullName>
    </submittedName>
</protein>
<dbReference type="PROSITE" id="PS50211">
    <property type="entry name" value="DENN"/>
    <property type="match status" value="1"/>
</dbReference>
<dbReference type="InterPro" id="IPR024224">
    <property type="entry name" value="DENND6"/>
</dbReference>
<dbReference type="GO" id="GO:0005085">
    <property type="term" value="F:guanyl-nucleotide exchange factor activity"/>
    <property type="evidence" value="ECO:0007669"/>
    <property type="project" value="InterPro"/>
</dbReference>